<dbReference type="OrthoDB" id="621298at2759"/>
<organism evidence="2 3">
    <name type="scientific">Colocasia esculenta</name>
    <name type="common">Wild taro</name>
    <name type="synonym">Arum esculentum</name>
    <dbReference type="NCBI Taxonomy" id="4460"/>
    <lineage>
        <taxon>Eukaryota</taxon>
        <taxon>Viridiplantae</taxon>
        <taxon>Streptophyta</taxon>
        <taxon>Embryophyta</taxon>
        <taxon>Tracheophyta</taxon>
        <taxon>Spermatophyta</taxon>
        <taxon>Magnoliopsida</taxon>
        <taxon>Liliopsida</taxon>
        <taxon>Araceae</taxon>
        <taxon>Aroideae</taxon>
        <taxon>Colocasieae</taxon>
        <taxon>Colocasia</taxon>
    </lineage>
</organism>
<keyword evidence="3" id="KW-1185">Reference proteome</keyword>
<dbReference type="AlphaFoldDB" id="A0A843U8K7"/>
<dbReference type="Proteomes" id="UP000652761">
    <property type="component" value="Unassembled WGS sequence"/>
</dbReference>
<gene>
    <name evidence="2" type="ORF">Taro_010570</name>
</gene>
<name>A0A843U8K7_COLES</name>
<proteinExistence type="predicted"/>
<dbReference type="InterPro" id="IPR005162">
    <property type="entry name" value="Retrotrans_gag_dom"/>
</dbReference>
<dbReference type="EMBL" id="NMUH01000384">
    <property type="protein sequence ID" value="MQL78134.1"/>
    <property type="molecule type" value="Genomic_DNA"/>
</dbReference>
<protein>
    <recommendedName>
        <fullName evidence="1">Retrotransposon gag domain-containing protein</fullName>
    </recommendedName>
</protein>
<evidence type="ECO:0000259" key="1">
    <source>
        <dbReference type="Pfam" id="PF03732"/>
    </source>
</evidence>
<evidence type="ECO:0000313" key="2">
    <source>
        <dbReference type="EMBL" id="MQL78134.1"/>
    </source>
</evidence>
<evidence type="ECO:0000313" key="3">
    <source>
        <dbReference type="Proteomes" id="UP000652761"/>
    </source>
</evidence>
<accession>A0A843U8K7</accession>
<dbReference type="Pfam" id="PF03732">
    <property type="entry name" value="Retrotrans_gag"/>
    <property type="match status" value="1"/>
</dbReference>
<feature type="domain" description="Retrotransposon gag" evidence="1">
    <location>
        <begin position="205"/>
        <end position="277"/>
    </location>
</feature>
<comment type="caution">
    <text evidence="2">The sequence shown here is derived from an EMBL/GenBank/DDBJ whole genome shotgun (WGS) entry which is preliminary data.</text>
</comment>
<sequence>MLGGHADVDSGKATAFYVAFRAVASSAPPGGGGGLLRQFSGRFGGLVVRFACSLCEDIAWSGGDTVWCWLVSTVLWLVFVERQLDLSSVTARLRALVVAFLLPPLSIDVFMHAKCRTPAKQSLEKLSSAGGGCCMSFLAIRGPGGVLGVFSPRGRRAERGKHLEFVFFAKWYLVVAGVMEELCSMKVVWCDLPLVVFSPFSGRPEDTITWPKFLIVFNDTFFPVQVQQMKREQFRTLQQGNLSVLEYQMRFMALSRYAPYVVTDNTMMVEYFIRGLRAELQDAVIPLMSRTVEEAAQRAAILERTIRVRQEQSQAGGSGWAQNACLFSVCEHDRGVRRILNATALVVAFTLPPLGGRRLHARRVSHAGRLIGVRSGKATARTVAFKAFASFAWPGEVLRVVLWRFGILAEFLACSRREDVTWSGGNVVWVSFFAEVGRFHLVFYVDWFVGVIRRGVPGLAFLPVKATDPPVAFRMRQADPSRSAYERDISGYLLPYKITADGPRPSIVRLSLASTSAASALSWATPRMSPWCGYRLTGSSQAELPQQKARLEIPTKEAQ</sequence>
<reference evidence="2" key="1">
    <citation type="submission" date="2017-07" db="EMBL/GenBank/DDBJ databases">
        <title>Taro Niue Genome Assembly and Annotation.</title>
        <authorList>
            <person name="Atibalentja N."/>
            <person name="Keating K."/>
            <person name="Fields C.J."/>
        </authorList>
    </citation>
    <scope>NUCLEOTIDE SEQUENCE</scope>
    <source>
        <strain evidence="2">Niue_2</strain>
        <tissue evidence="2">Leaf</tissue>
    </source>
</reference>